<sequence length="398" mass="47587">MQVIINSKDQNSRLDIIQDVATKLITSQFFVWTCLVLLISHKNWKRPIIILMVFHWIFRSIGDMLEACLTLFEQKDPRWPFSNEAWLYSYGVASIFWFSSEIIGDWYLFIRTKALVKKHKIKWVFITCLLYNIVKIFQMYVFLSYVPFSKGYNNDDPNHGDQYVLDMATHKYYKWIDVGLQQIFSVAYDITVIIALKNNVFNKLNSKNFNDQNGKTFLQKFKLISEYRIYLSIIVTLIGAPFIFGFCYEVIYLRNKAYSFGEHEKLKYLGDNVNDMVIDPIRVRILNFNYIFMYIDQIMLRFYVEKNIESKKNSSRNTSKGSFSYHMIQYDYKSNDKIEHPPKSIYDQSNFIDHVNMLNYDKPNVTEHPNMTYYDKPYIIDNNKITYTNNKYYNNNHI</sequence>
<keyword evidence="1" id="KW-0812">Transmembrane</keyword>
<keyword evidence="1" id="KW-1133">Transmembrane helix</keyword>
<feature type="non-terminal residue" evidence="2">
    <location>
        <position position="398"/>
    </location>
</feature>
<feature type="transmembrane region" description="Helical" evidence="1">
    <location>
        <begin position="229"/>
        <end position="251"/>
    </location>
</feature>
<proteinExistence type="predicted"/>
<evidence type="ECO:0000313" key="2">
    <source>
        <dbReference type="EMBL" id="ORY58285.1"/>
    </source>
</evidence>
<feature type="transmembrane region" description="Helical" evidence="1">
    <location>
        <begin position="85"/>
        <end position="109"/>
    </location>
</feature>
<dbReference type="OrthoDB" id="2146396at2759"/>
<dbReference type="Proteomes" id="UP000193920">
    <property type="component" value="Unassembled WGS sequence"/>
</dbReference>
<protein>
    <submittedName>
        <fullName evidence="2">Uncharacterized protein</fullName>
    </submittedName>
</protein>
<dbReference type="AlphaFoldDB" id="A0A1Y2DHN6"/>
<dbReference type="EMBL" id="MCOG01000067">
    <property type="protein sequence ID" value="ORY58285.1"/>
    <property type="molecule type" value="Genomic_DNA"/>
</dbReference>
<feature type="transmembrane region" description="Helical" evidence="1">
    <location>
        <begin position="121"/>
        <end position="143"/>
    </location>
</feature>
<organism evidence="2 3">
    <name type="scientific">Neocallimastix californiae</name>
    <dbReference type="NCBI Taxonomy" id="1754190"/>
    <lineage>
        <taxon>Eukaryota</taxon>
        <taxon>Fungi</taxon>
        <taxon>Fungi incertae sedis</taxon>
        <taxon>Chytridiomycota</taxon>
        <taxon>Chytridiomycota incertae sedis</taxon>
        <taxon>Neocallimastigomycetes</taxon>
        <taxon>Neocallimastigales</taxon>
        <taxon>Neocallimastigaceae</taxon>
        <taxon>Neocallimastix</taxon>
    </lineage>
</organism>
<keyword evidence="1" id="KW-0472">Membrane</keyword>
<gene>
    <name evidence="2" type="ORF">LY90DRAFT_701552</name>
</gene>
<evidence type="ECO:0000256" key="1">
    <source>
        <dbReference type="SAM" id="Phobius"/>
    </source>
</evidence>
<feature type="transmembrane region" description="Helical" evidence="1">
    <location>
        <begin position="20"/>
        <end position="40"/>
    </location>
</feature>
<evidence type="ECO:0000313" key="3">
    <source>
        <dbReference type="Proteomes" id="UP000193920"/>
    </source>
</evidence>
<comment type="caution">
    <text evidence="2">The sequence shown here is derived from an EMBL/GenBank/DDBJ whole genome shotgun (WGS) entry which is preliminary data.</text>
</comment>
<accession>A0A1Y2DHN6</accession>
<reference evidence="2 3" key="1">
    <citation type="submission" date="2016-08" db="EMBL/GenBank/DDBJ databases">
        <title>A Parts List for Fungal Cellulosomes Revealed by Comparative Genomics.</title>
        <authorList>
            <consortium name="DOE Joint Genome Institute"/>
            <person name="Haitjema C.H."/>
            <person name="Gilmore S.P."/>
            <person name="Henske J.K."/>
            <person name="Solomon K.V."/>
            <person name="De Groot R."/>
            <person name="Kuo A."/>
            <person name="Mondo S.J."/>
            <person name="Salamov A.A."/>
            <person name="Labutti K."/>
            <person name="Zhao Z."/>
            <person name="Chiniquy J."/>
            <person name="Barry K."/>
            <person name="Brewer H.M."/>
            <person name="Purvine S.O."/>
            <person name="Wright A.T."/>
            <person name="Boxma B."/>
            <person name="Van Alen T."/>
            <person name="Hackstein J.H."/>
            <person name="Baker S.E."/>
            <person name="Grigoriev I.V."/>
            <person name="O'Malley M.A."/>
        </authorList>
    </citation>
    <scope>NUCLEOTIDE SEQUENCE [LARGE SCALE GENOMIC DNA]</scope>
    <source>
        <strain evidence="2 3">G1</strain>
    </source>
</reference>
<keyword evidence="3" id="KW-1185">Reference proteome</keyword>
<name>A0A1Y2DHN6_9FUNG</name>